<sequence length="262" mass="29796">MGDSVMEQFYNTLQCLAAKESLKVPHSASHESFLLATKPLWNRGKRKKPPKLPVEVASGMRMMYARVTTMQPDEVEAAIGSADVVLLNWGLHYQEMDGYRTDLHHSMARLEAFAAEPGRAALFQETGAQHFKSSDRRGYATGEWEQRDKSSDKLCSCQRTEDFNVNTRNRVLHEVLGSGSYPHVRLLPFYNLTLPRWRWHFGNCTHRPNGWNYDTCCDCTHFCFSPAMWGAHLHSLLAVLRRTAVAEKPAETVRERVARGAA</sequence>
<dbReference type="RefSeq" id="XP_005788923.1">
    <property type="nucleotide sequence ID" value="XM_005788866.1"/>
</dbReference>
<reference evidence="1" key="2">
    <citation type="submission" date="2024-10" db="UniProtKB">
        <authorList>
            <consortium name="EnsemblProtists"/>
        </authorList>
    </citation>
    <scope>IDENTIFICATION</scope>
</reference>
<dbReference type="PaxDb" id="2903-EOD36494"/>
<proteinExistence type="predicted"/>
<protein>
    <submittedName>
        <fullName evidence="1">Uncharacterized protein</fullName>
    </submittedName>
</protein>
<dbReference type="AlphaFoldDB" id="A0A0D3KL59"/>
<evidence type="ECO:0000313" key="1">
    <source>
        <dbReference type="EnsemblProtists" id="EOD36494"/>
    </source>
</evidence>
<accession>A0A0D3KL59</accession>
<dbReference type="HOGENOM" id="CLU_1063322_0_0_1"/>
<keyword evidence="2" id="KW-1185">Reference proteome</keyword>
<dbReference type="GeneID" id="17281764"/>
<dbReference type="KEGG" id="ehx:EMIHUDRAFT_455049"/>
<reference evidence="2" key="1">
    <citation type="journal article" date="2013" name="Nature">
        <title>Pan genome of the phytoplankton Emiliania underpins its global distribution.</title>
        <authorList>
            <person name="Read B.A."/>
            <person name="Kegel J."/>
            <person name="Klute M.J."/>
            <person name="Kuo A."/>
            <person name="Lefebvre S.C."/>
            <person name="Maumus F."/>
            <person name="Mayer C."/>
            <person name="Miller J."/>
            <person name="Monier A."/>
            <person name="Salamov A."/>
            <person name="Young J."/>
            <person name="Aguilar M."/>
            <person name="Claverie J.M."/>
            <person name="Frickenhaus S."/>
            <person name="Gonzalez K."/>
            <person name="Herman E.K."/>
            <person name="Lin Y.C."/>
            <person name="Napier J."/>
            <person name="Ogata H."/>
            <person name="Sarno A.F."/>
            <person name="Shmutz J."/>
            <person name="Schroeder D."/>
            <person name="de Vargas C."/>
            <person name="Verret F."/>
            <person name="von Dassow P."/>
            <person name="Valentin K."/>
            <person name="Van de Peer Y."/>
            <person name="Wheeler G."/>
            <person name="Dacks J.B."/>
            <person name="Delwiche C.F."/>
            <person name="Dyhrman S.T."/>
            <person name="Glockner G."/>
            <person name="John U."/>
            <person name="Richards T."/>
            <person name="Worden A.Z."/>
            <person name="Zhang X."/>
            <person name="Grigoriev I.V."/>
            <person name="Allen A.E."/>
            <person name="Bidle K."/>
            <person name="Borodovsky M."/>
            <person name="Bowler C."/>
            <person name="Brownlee C."/>
            <person name="Cock J.M."/>
            <person name="Elias M."/>
            <person name="Gladyshev V.N."/>
            <person name="Groth M."/>
            <person name="Guda C."/>
            <person name="Hadaegh A."/>
            <person name="Iglesias-Rodriguez M.D."/>
            <person name="Jenkins J."/>
            <person name="Jones B.M."/>
            <person name="Lawson T."/>
            <person name="Leese F."/>
            <person name="Lindquist E."/>
            <person name="Lobanov A."/>
            <person name="Lomsadze A."/>
            <person name="Malik S.B."/>
            <person name="Marsh M.E."/>
            <person name="Mackinder L."/>
            <person name="Mock T."/>
            <person name="Mueller-Roeber B."/>
            <person name="Pagarete A."/>
            <person name="Parker M."/>
            <person name="Probert I."/>
            <person name="Quesneville H."/>
            <person name="Raines C."/>
            <person name="Rensing S.A."/>
            <person name="Riano-Pachon D.M."/>
            <person name="Richier S."/>
            <person name="Rokitta S."/>
            <person name="Shiraiwa Y."/>
            <person name="Soanes D.M."/>
            <person name="van der Giezen M."/>
            <person name="Wahlund T.M."/>
            <person name="Williams B."/>
            <person name="Wilson W."/>
            <person name="Wolfe G."/>
            <person name="Wurch L.L."/>
        </authorList>
    </citation>
    <scope>NUCLEOTIDE SEQUENCE</scope>
</reference>
<organism evidence="1 2">
    <name type="scientific">Emiliania huxleyi (strain CCMP1516)</name>
    <dbReference type="NCBI Taxonomy" id="280463"/>
    <lineage>
        <taxon>Eukaryota</taxon>
        <taxon>Haptista</taxon>
        <taxon>Haptophyta</taxon>
        <taxon>Prymnesiophyceae</taxon>
        <taxon>Isochrysidales</taxon>
        <taxon>Noelaerhabdaceae</taxon>
        <taxon>Emiliania</taxon>
    </lineage>
</organism>
<dbReference type="EnsemblProtists" id="EOD36494">
    <property type="protein sequence ID" value="EOD36494"/>
    <property type="gene ID" value="EMIHUDRAFT_455049"/>
</dbReference>
<name>A0A0D3KL59_EMIH1</name>
<evidence type="ECO:0000313" key="2">
    <source>
        <dbReference type="Proteomes" id="UP000013827"/>
    </source>
</evidence>
<dbReference type="Proteomes" id="UP000013827">
    <property type="component" value="Unassembled WGS sequence"/>
</dbReference>